<feature type="domain" description="M23ase beta-sheet core" evidence="3">
    <location>
        <begin position="179"/>
        <end position="273"/>
    </location>
</feature>
<dbReference type="EMBL" id="PPFX01000008">
    <property type="protein sequence ID" value="PNU20817.1"/>
    <property type="molecule type" value="Genomic_DNA"/>
</dbReference>
<evidence type="ECO:0000256" key="2">
    <source>
        <dbReference type="SAM" id="SignalP"/>
    </source>
</evidence>
<evidence type="ECO:0000313" key="4">
    <source>
        <dbReference type="EMBL" id="PNU20817.1"/>
    </source>
</evidence>
<proteinExistence type="predicted"/>
<dbReference type="Gene3D" id="2.70.70.10">
    <property type="entry name" value="Glucose Permease (Domain IIA)"/>
    <property type="match status" value="1"/>
</dbReference>
<evidence type="ECO:0000256" key="1">
    <source>
        <dbReference type="SAM" id="MobiDB-lite"/>
    </source>
</evidence>
<comment type="caution">
    <text evidence="4">The sequence shown here is derived from an EMBL/GenBank/DDBJ whole genome shotgun (WGS) entry which is preliminary data.</text>
</comment>
<dbReference type="Proteomes" id="UP000236340">
    <property type="component" value="Unassembled WGS sequence"/>
</dbReference>
<feature type="signal peptide" evidence="2">
    <location>
        <begin position="1"/>
        <end position="20"/>
    </location>
</feature>
<organism evidence="4 5">
    <name type="scientific">Geothermobacter hydrogeniphilus</name>
    <dbReference type="NCBI Taxonomy" id="1969733"/>
    <lineage>
        <taxon>Bacteria</taxon>
        <taxon>Pseudomonadati</taxon>
        <taxon>Thermodesulfobacteriota</taxon>
        <taxon>Desulfuromonadia</taxon>
        <taxon>Desulfuromonadales</taxon>
        <taxon>Geothermobacteraceae</taxon>
        <taxon>Geothermobacter</taxon>
    </lineage>
</organism>
<keyword evidence="2" id="KW-0732">Signal</keyword>
<evidence type="ECO:0000259" key="3">
    <source>
        <dbReference type="Pfam" id="PF01551"/>
    </source>
</evidence>
<dbReference type="CDD" id="cd12797">
    <property type="entry name" value="M23_peptidase"/>
    <property type="match status" value="1"/>
</dbReference>
<dbReference type="PANTHER" id="PTHR21666:SF285">
    <property type="entry name" value="M23 FAMILY METALLOPEPTIDASE"/>
    <property type="match status" value="1"/>
</dbReference>
<sequence length="293" mass="32124">MRALKGWLLLLLLIASPVFAAGLEVYPRQVQDGEAFLLRLEAPDVIFAAVRWNDVPAIFDLRHDRGRLLLAVKPGQAPGRYPLQVYAVDRSGRTRRYRNELDVVAARRPVERLTLPPAQVTPRKPAVLERIGRERRQLQEIYAADTPSRFWSGFQRPVDDPVGSLFGLRRILNGHPKSPHSGVDFRSPRGTPVRAPGAGTVRLADTLFYTGKTVVIDHGGGLVSVLAHLQSLGVKSGREVRPGAIVGEVGSTGRSTGPHLHWTVRLGGIPTDPLTLTTLLRTRGTMVHPAGKD</sequence>
<dbReference type="Pfam" id="PF01551">
    <property type="entry name" value="Peptidase_M23"/>
    <property type="match status" value="1"/>
</dbReference>
<dbReference type="AlphaFoldDB" id="A0A2K2HC23"/>
<dbReference type="PANTHER" id="PTHR21666">
    <property type="entry name" value="PEPTIDASE-RELATED"/>
    <property type="match status" value="1"/>
</dbReference>
<dbReference type="InterPro" id="IPR016047">
    <property type="entry name" value="M23ase_b-sheet_dom"/>
</dbReference>
<dbReference type="GO" id="GO:0004222">
    <property type="term" value="F:metalloendopeptidase activity"/>
    <property type="evidence" value="ECO:0007669"/>
    <property type="project" value="TreeGrafter"/>
</dbReference>
<dbReference type="InterPro" id="IPR011055">
    <property type="entry name" value="Dup_hybrid_motif"/>
</dbReference>
<evidence type="ECO:0000313" key="5">
    <source>
        <dbReference type="Proteomes" id="UP000236340"/>
    </source>
</evidence>
<reference evidence="4 5" key="1">
    <citation type="journal article" date="2018" name="Genome Announc.">
        <title>Genome Sequence of Geothermobacter sp. HR-1 Iron Reducer from the Loihi Seamount.</title>
        <authorList>
            <person name="Smith H."/>
            <person name="Abuyen K."/>
            <person name="Tremblay J."/>
            <person name="Savalia P."/>
            <person name="Perez-Rodriguez I."/>
            <person name="Emerson D."/>
            <person name="Tully B."/>
            <person name="Amend J."/>
        </authorList>
    </citation>
    <scope>NUCLEOTIDE SEQUENCE [LARGE SCALE GENOMIC DNA]</scope>
    <source>
        <strain evidence="4 5">HR-1</strain>
    </source>
</reference>
<protein>
    <submittedName>
        <fullName evidence="4">M23 family peptidase</fullName>
    </submittedName>
</protein>
<accession>A0A2K2HC23</accession>
<name>A0A2K2HC23_9BACT</name>
<dbReference type="InterPro" id="IPR050570">
    <property type="entry name" value="Cell_wall_metabolism_enzyme"/>
</dbReference>
<feature type="region of interest" description="Disordered" evidence="1">
    <location>
        <begin position="177"/>
        <end position="197"/>
    </location>
</feature>
<dbReference type="SUPFAM" id="SSF51261">
    <property type="entry name" value="Duplicated hybrid motif"/>
    <property type="match status" value="1"/>
</dbReference>
<feature type="chain" id="PRO_5014403547" evidence="2">
    <location>
        <begin position="21"/>
        <end position="293"/>
    </location>
</feature>
<gene>
    <name evidence="4" type="ORF">C2E25_05380</name>
</gene>